<organism evidence="3 4">
    <name type="scientific">Borrelia garinii subsp. bavariensis (strain ATCC BAA-2496 / DSM 23469 / PBi)</name>
    <name type="common">Borreliella bavariensis</name>
    <dbReference type="NCBI Taxonomy" id="290434"/>
    <lineage>
        <taxon>Bacteria</taxon>
        <taxon>Pseudomonadati</taxon>
        <taxon>Spirochaetota</taxon>
        <taxon>Spirochaetia</taxon>
        <taxon>Spirochaetales</taxon>
        <taxon>Borreliaceae</taxon>
        <taxon>Borreliella</taxon>
    </lineage>
</organism>
<dbReference type="NCBIfam" id="NF033725">
    <property type="entry name" value="borfam_49"/>
    <property type="match status" value="1"/>
</dbReference>
<proteinExistence type="predicted"/>
<evidence type="ECO:0000313" key="4">
    <source>
        <dbReference type="Proteomes" id="UP000274630"/>
    </source>
</evidence>
<dbReference type="InterPro" id="IPR058551">
    <property type="entry name" value="Plasmid_parti_C"/>
</dbReference>
<dbReference type="Proteomes" id="UP000274630">
    <property type="component" value="Plasmid lp28-7"/>
</dbReference>
<evidence type="ECO:0000313" key="3">
    <source>
        <dbReference type="EMBL" id="AZA27332.1"/>
    </source>
</evidence>
<evidence type="ECO:0000259" key="2">
    <source>
        <dbReference type="Pfam" id="PF25882"/>
    </source>
</evidence>
<feature type="domain" description="Plasmid partition protein putative N-terminal" evidence="1">
    <location>
        <begin position="19"/>
        <end position="116"/>
    </location>
</feature>
<dbReference type="EMBL" id="CP028878">
    <property type="protein sequence ID" value="AZA27332.1"/>
    <property type="molecule type" value="Genomic_DNA"/>
</dbReference>
<keyword evidence="4" id="KW-1185">Reference proteome</keyword>
<geneLocation type="plasmid" evidence="3 4">
    <name>lp28-7</name>
</geneLocation>
<accession>A0ABM7ATX1</accession>
<dbReference type="Pfam" id="PF01672">
    <property type="entry name" value="Plasmid_parti_N"/>
    <property type="match status" value="1"/>
</dbReference>
<dbReference type="InterPro" id="IPR002596">
    <property type="entry name" value="Plasmid_parti"/>
</dbReference>
<protein>
    <submittedName>
        <fullName evidence="3">Permease</fullName>
    </submittedName>
</protein>
<evidence type="ECO:0000259" key="1">
    <source>
        <dbReference type="Pfam" id="PF01672"/>
    </source>
</evidence>
<name>A0ABM7ATX1_BORGP</name>
<reference evidence="4" key="1">
    <citation type="submission" date="2018-04" db="EMBL/GenBank/DDBJ databases">
        <title>Whole Genome Assembly of Borrelia bavariensis PBi.</title>
        <authorList>
            <person name="Margos G."/>
        </authorList>
    </citation>
    <scope>NUCLEOTIDE SEQUENCE [LARGE SCALE GENOMIC DNA]</scope>
    <source>
        <strain evidence="4">PBi</strain>
        <plasmid evidence="4">lp28-7</plasmid>
    </source>
</reference>
<keyword evidence="3" id="KW-0614">Plasmid</keyword>
<gene>
    <name evidence="3" type="ORF">DB299_05700</name>
</gene>
<dbReference type="Pfam" id="PF25882">
    <property type="entry name" value="Plasmid_parti_C"/>
    <property type="match status" value="1"/>
</dbReference>
<dbReference type="RefSeq" id="WP_123772074.1">
    <property type="nucleotide sequence ID" value="NZ_CP028878.1"/>
</dbReference>
<feature type="domain" description="Plasmid partition protein putative C-terminal" evidence="2">
    <location>
        <begin position="124"/>
        <end position="173"/>
    </location>
</feature>
<dbReference type="InterPro" id="IPR058550">
    <property type="entry name" value="Plasmid_parti_N"/>
</dbReference>
<sequence length="185" mass="22074">MAKDLIILNDREEGLMGISEKEEYENYKHALKKSMVNDIENKIKIMEILYKIKSKKLYRIDGHISFKSFIEEFLIARTQAYLYLKIYEQVLKGNLSIKEIRDKGMIEIYRNIKSKELVDKKSIQNSIKPLRFQLKRQDSYDFYKSNAKFTGYLLDKIFSSDKDYLNKIFKEYSDLNCKKQGKTCK</sequence>